<keyword evidence="3 5" id="KW-1133">Transmembrane helix</keyword>
<reference evidence="7" key="1">
    <citation type="submission" date="2022-01" db="EMBL/GenBank/DDBJ databases">
        <authorList>
            <person name="King R."/>
        </authorList>
    </citation>
    <scope>NUCLEOTIDE SEQUENCE</scope>
</reference>
<feature type="transmembrane region" description="Helical" evidence="5">
    <location>
        <begin position="224"/>
        <end position="249"/>
    </location>
</feature>
<feature type="transmembrane region" description="Helical" evidence="5">
    <location>
        <begin position="109"/>
        <end position="130"/>
    </location>
</feature>
<dbReference type="GO" id="GO:0005506">
    <property type="term" value="F:iron ion binding"/>
    <property type="evidence" value="ECO:0007669"/>
    <property type="project" value="InterPro"/>
</dbReference>
<evidence type="ECO:0000313" key="8">
    <source>
        <dbReference type="Proteomes" id="UP001153620"/>
    </source>
</evidence>
<feature type="transmembrane region" description="Helical" evidence="5">
    <location>
        <begin position="192"/>
        <end position="218"/>
    </location>
</feature>
<sequence>MSKIKRFATAINPFIYTVPVLYGFLKCFDFIIGVDSTLQIIWNKVREKLGDNLAYYNIGVLFLYPFIFYHLAILVFYIIVKVMERDKIKSMKLQTKDSEIETPENTRKAIINVLENYLAILVVMLVQFYFDNDFARARRDPVLPSFLEVMRDLILNMFIHEFAFYYAHRLFHTKWLYKYHKKHHEFKTPTILAAQYAGLADHIFAAYLPASIGIYILRMHIGTALLWLSTVNVTVIIGHMGYHLPFFIAGQFHDYHHLKFNANYSMYGLADVLHGTMKYSEVIENYEKTNEWLPYPINKKAE</sequence>
<dbReference type="PANTHER" id="PTHR11863">
    <property type="entry name" value="STEROL DESATURASE"/>
    <property type="match status" value="1"/>
</dbReference>
<dbReference type="InterPro" id="IPR050307">
    <property type="entry name" value="Sterol_Desaturase_Related"/>
</dbReference>
<name>A0A9N9WRF4_9DIPT</name>
<dbReference type="InterPro" id="IPR006694">
    <property type="entry name" value="Fatty_acid_hydroxylase"/>
</dbReference>
<keyword evidence="2 5" id="KW-0812">Transmembrane</keyword>
<evidence type="ECO:0000313" key="7">
    <source>
        <dbReference type="EMBL" id="CAG9806064.1"/>
    </source>
</evidence>
<feature type="domain" description="Fatty acid hydroxylase" evidence="6">
    <location>
        <begin position="154"/>
        <end position="276"/>
    </location>
</feature>
<keyword evidence="4 5" id="KW-0472">Membrane</keyword>
<evidence type="ECO:0000256" key="5">
    <source>
        <dbReference type="SAM" id="Phobius"/>
    </source>
</evidence>
<feature type="transmembrane region" description="Helical" evidence="5">
    <location>
        <begin position="20"/>
        <end position="42"/>
    </location>
</feature>
<dbReference type="GO" id="GO:0016491">
    <property type="term" value="F:oxidoreductase activity"/>
    <property type="evidence" value="ECO:0007669"/>
    <property type="project" value="InterPro"/>
</dbReference>
<organism evidence="7 8">
    <name type="scientific">Chironomus riparius</name>
    <dbReference type="NCBI Taxonomy" id="315576"/>
    <lineage>
        <taxon>Eukaryota</taxon>
        <taxon>Metazoa</taxon>
        <taxon>Ecdysozoa</taxon>
        <taxon>Arthropoda</taxon>
        <taxon>Hexapoda</taxon>
        <taxon>Insecta</taxon>
        <taxon>Pterygota</taxon>
        <taxon>Neoptera</taxon>
        <taxon>Endopterygota</taxon>
        <taxon>Diptera</taxon>
        <taxon>Nematocera</taxon>
        <taxon>Chironomoidea</taxon>
        <taxon>Chironomidae</taxon>
        <taxon>Chironominae</taxon>
        <taxon>Chironomus</taxon>
    </lineage>
</organism>
<dbReference type="AlphaFoldDB" id="A0A9N9WRF4"/>
<protein>
    <recommendedName>
        <fullName evidence="6">Fatty acid hydroxylase domain-containing protein</fullName>
    </recommendedName>
</protein>
<evidence type="ECO:0000256" key="3">
    <source>
        <dbReference type="ARBA" id="ARBA00022989"/>
    </source>
</evidence>
<evidence type="ECO:0000256" key="1">
    <source>
        <dbReference type="ARBA" id="ARBA00004370"/>
    </source>
</evidence>
<keyword evidence="8" id="KW-1185">Reference proteome</keyword>
<dbReference type="Pfam" id="PF04116">
    <property type="entry name" value="FA_hydroxylase"/>
    <property type="match status" value="1"/>
</dbReference>
<dbReference type="GO" id="GO:0016020">
    <property type="term" value="C:membrane"/>
    <property type="evidence" value="ECO:0007669"/>
    <property type="project" value="UniProtKB-SubCell"/>
</dbReference>
<gene>
    <name evidence="7" type="ORF">CHIRRI_LOCUS8929</name>
</gene>
<dbReference type="Proteomes" id="UP001153620">
    <property type="component" value="Chromosome 2"/>
</dbReference>
<accession>A0A9N9WRF4</accession>
<reference evidence="7" key="2">
    <citation type="submission" date="2022-10" db="EMBL/GenBank/DDBJ databases">
        <authorList>
            <consortium name="ENA_rothamsted_submissions"/>
            <consortium name="culmorum"/>
            <person name="King R."/>
        </authorList>
    </citation>
    <scope>NUCLEOTIDE SEQUENCE</scope>
</reference>
<evidence type="ECO:0000256" key="4">
    <source>
        <dbReference type="ARBA" id="ARBA00023136"/>
    </source>
</evidence>
<evidence type="ECO:0000259" key="6">
    <source>
        <dbReference type="Pfam" id="PF04116"/>
    </source>
</evidence>
<comment type="subcellular location">
    <subcellularLocation>
        <location evidence="1">Membrane</location>
    </subcellularLocation>
</comment>
<evidence type="ECO:0000256" key="2">
    <source>
        <dbReference type="ARBA" id="ARBA00022692"/>
    </source>
</evidence>
<proteinExistence type="predicted"/>
<dbReference type="OrthoDB" id="408954at2759"/>
<feature type="transmembrane region" description="Helical" evidence="5">
    <location>
        <begin position="54"/>
        <end position="80"/>
    </location>
</feature>
<dbReference type="GO" id="GO:0008610">
    <property type="term" value="P:lipid biosynthetic process"/>
    <property type="evidence" value="ECO:0007669"/>
    <property type="project" value="InterPro"/>
</dbReference>
<dbReference type="EMBL" id="OU895878">
    <property type="protein sequence ID" value="CAG9806064.1"/>
    <property type="molecule type" value="Genomic_DNA"/>
</dbReference>